<feature type="region of interest" description="Disordered" evidence="2">
    <location>
        <begin position="28"/>
        <end position="94"/>
    </location>
</feature>
<dbReference type="GO" id="GO:0020037">
    <property type="term" value="F:heme binding"/>
    <property type="evidence" value="ECO:0007669"/>
    <property type="project" value="UniProtKB-ARBA"/>
</dbReference>
<dbReference type="GO" id="GO:0016020">
    <property type="term" value="C:membrane"/>
    <property type="evidence" value="ECO:0007669"/>
    <property type="project" value="TreeGrafter"/>
</dbReference>
<dbReference type="PANTHER" id="PTHR10281">
    <property type="entry name" value="MEMBRANE-ASSOCIATED PROGESTERONE RECEPTOR COMPONENT-RELATED"/>
    <property type="match status" value="1"/>
</dbReference>
<sequence>MLAALLVALTVACTLAYFAKSVLVRTPTTSTESTASGSSTGLSIEEQRKYQEQQSLRNRKQQQAQQQQQQEKKESGSIMQPPRTDLAPPKDDPFTVEQLKQYDGSDPSKPIYVAIKGTVFDVTRKADTYGKGKSYNLFAGKDASRALGMSSLKEEDAVSDYSTLSAADTKTLNDWYDFFSKRYNVVGKVIDLPPQGSHSQPPTGGASAL</sequence>
<dbReference type="InterPro" id="IPR001199">
    <property type="entry name" value="Cyt_B5-like_heme/steroid-bd"/>
</dbReference>
<dbReference type="Proteomes" id="UP001215151">
    <property type="component" value="Unassembled WGS sequence"/>
</dbReference>
<dbReference type="PANTHER" id="PTHR10281:SF115">
    <property type="entry name" value="BINDING PROTEIN, PUTATIVE (AFU_ORTHOLOGUE AFUA_4G06240)-RELATED"/>
    <property type="match status" value="1"/>
</dbReference>
<evidence type="ECO:0000313" key="5">
    <source>
        <dbReference type="EMBL" id="KAJ8488644.1"/>
    </source>
</evidence>
<feature type="chain" id="PRO_5041977002" description="Cytochrome b5 heme-binding domain-containing protein" evidence="3">
    <location>
        <begin position="17"/>
        <end position="209"/>
    </location>
</feature>
<dbReference type="SUPFAM" id="SSF55856">
    <property type="entry name" value="Cytochrome b5-like heme/steroid binding domain"/>
    <property type="match status" value="1"/>
</dbReference>
<dbReference type="AlphaFoldDB" id="A0AAD7XDY3"/>
<dbReference type="SMART" id="SM01117">
    <property type="entry name" value="Cyt-b5"/>
    <property type="match status" value="1"/>
</dbReference>
<comment type="caution">
    <text evidence="5">The sequence shown here is derived from an EMBL/GenBank/DDBJ whole genome shotgun (WGS) entry which is preliminary data.</text>
</comment>
<comment type="similarity">
    <text evidence="1">Belongs to the cytochrome b5 family. MAPR subfamily.</text>
</comment>
<proteinExistence type="inferred from homology"/>
<dbReference type="Pfam" id="PF00173">
    <property type="entry name" value="Cyt-b5"/>
    <property type="match status" value="1"/>
</dbReference>
<accession>A0AAD7XDY3</accession>
<dbReference type="EMBL" id="JAPEVG010000060">
    <property type="protein sequence ID" value="KAJ8488644.1"/>
    <property type="molecule type" value="Genomic_DNA"/>
</dbReference>
<feature type="compositionally biased region" description="Low complexity" evidence="2">
    <location>
        <begin position="28"/>
        <end position="43"/>
    </location>
</feature>
<gene>
    <name evidence="5" type="ORF">ONZ51_g3440</name>
</gene>
<protein>
    <recommendedName>
        <fullName evidence="4">Cytochrome b5 heme-binding domain-containing protein</fullName>
    </recommendedName>
</protein>
<keyword evidence="3" id="KW-0732">Signal</keyword>
<evidence type="ECO:0000256" key="2">
    <source>
        <dbReference type="SAM" id="MobiDB-lite"/>
    </source>
</evidence>
<dbReference type="FunFam" id="3.10.120.10:FF:000003">
    <property type="entry name" value="membrane-associated progesterone receptor component 1"/>
    <property type="match status" value="1"/>
</dbReference>
<dbReference type="Gene3D" id="3.10.120.10">
    <property type="entry name" value="Cytochrome b5-like heme/steroid binding domain"/>
    <property type="match status" value="1"/>
</dbReference>
<evidence type="ECO:0000259" key="4">
    <source>
        <dbReference type="SMART" id="SM01117"/>
    </source>
</evidence>
<feature type="domain" description="Cytochrome b5 heme-binding" evidence="4">
    <location>
        <begin position="94"/>
        <end position="190"/>
    </location>
</feature>
<organism evidence="5 6">
    <name type="scientific">Trametes cubensis</name>
    <dbReference type="NCBI Taxonomy" id="1111947"/>
    <lineage>
        <taxon>Eukaryota</taxon>
        <taxon>Fungi</taxon>
        <taxon>Dikarya</taxon>
        <taxon>Basidiomycota</taxon>
        <taxon>Agaricomycotina</taxon>
        <taxon>Agaricomycetes</taxon>
        <taxon>Polyporales</taxon>
        <taxon>Polyporaceae</taxon>
        <taxon>Trametes</taxon>
    </lineage>
</organism>
<reference evidence="5" key="1">
    <citation type="submission" date="2022-11" db="EMBL/GenBank/DDBJ databases">
        <title>Genome Sequence of Cubamyces cubensis.</title>
        <authorList>
            <person name="Buettner E."/>
        </authorList>
    </citation>
    <scope>NUCLEOTIDE SEQUENCE</scope>
    <source>
        <strain evidence="5">MPL-01</strain>
    </source>
</reference>
<evidence type="ECO:0000256" key="3">
    <source>
        <dbReference type="SAM" id="SignalP"/>
    </source>
</evidence>
<feature type="signal peptide" evidence="3">
    <location>
        <begin position="1"/>
        <end position="16"/>
    </location>
</feature>
<name>A0AAD7XDY3_9APHY</name>
<keyword evidence="6" id="KW-1185">Reference proteome</keyword>
<evidence type="ECO:0000313" key="6">
    <source>
        <dbReference type="Proteomes" id="UP001215151"/>
    </source>
</evidence>
<feature type="compositionally biased region" description="Low complexity" evidence="2">
    <location>
        <begin position="52"/>
        <end position="69"/>
    </location>
</feature>
<dbReference type="GO" id="GO:0005783">
    <property type="term" value="C:endoplasmic reticulum"/>
    <property type="evidence" value="ECO:0007669"/>
    <property type="project" value="TreeGrafter"/>
</dbReference>
<evidence type="ECO:0000256" key="1">
    <source>
        <dbReference type="ARBA" id="ARBA00038357"/>
    </source>
</evidence>
<dbReference type="InterPro" id="IPR036400">
    <property type="entry name" value="Cyt_B5-like_heme/steroid_sf"/>
</dbReference>
<dbReference type="InterPro" id="IPR050577">
    <property type="entry name" value="MAPR/NEUFC/NENF-like"/>
</dbReference>